<dbReference type="InterPro" id="IPR036462">
    <property type="entry name" value="Fumarylacetoacetase_N_sf"/>
</dbReference>
<dbReference type="GO" id="GO:0006559">
    <property type="term" value="P:L-phenylalanine catabolic process"/>
    <property type="evidence" value="ECO:0007669"/>
    <property type="project" value="UniProtKB-UniRule"/>
</dbReference>
<evidence type="ECO:0000256" key="12">
    <source>
        <dbReference type="PIRSR" id="PIRSR605959-3"/>
    </source>
</evidence>
<feature type="domain" description="Fumarylacetoacetase N-terminal" evidence="15">
    <location>
        <begin position="24"/>
        <end position="138"/>
    </location>
</feature>
<evidence type="ECO:0000313" key="17">
    <source>
        <dbReference type="Proteomes" id="UP000246740"/>
    </source>
</evidence>
<comment type="catalytic activity">
    <reaction evidence="13">
        <text>4-fumarylacetoacetate + H2O = acetoacetate + fumarate + H(+)</text>
        <dbReference type="Rhea" id="RHEA:10244"/>
        <dbReference type="ChEBI" id="CHEBI:13705"/>
        <dbReference type="ChEBI" id="CHEBI:15377"/>
        <dbReference type="ChEBI" id="CHEBI:15378"/>
        <dbReference type="ChEBI" id="CHEBI:18034"/>
        <dbReference type="ChEBI" id="CHEBI:29806"/>
        <dbReference type="EC" id="3.7.1.2"/>
    </reaction>
</comment>
<keyword evidence="4 12" id="KW-0479">Metal-binding</keyword>
<dbReference type="PANTHER" id="PTHR43069">
    <property type="entry name" value="FUMARYLACETOACETASE"/>
    <property type="match status" value="1"/>
</dbReference>
<evidence type="ECO:0000256" key="13">
    <source>
        <dbReference type="RuleBase" id="RU366008"/>
    </source>
</evidence>
<evidence type="ECO:0000256" key="3">
    <source>
        <dbReference type="ARBA" id="ARBA00012094"/>
    </source>
</evidence>
<dbReference type="SUPFAM" id="SSF56529">
    <property type="entry name" value="FAH"/>
    <property type="match status" value="1"/>
</dbReference>
<gene>
    <name evidence="16" type="ORF">BCV70DRAFT_202889</name>
</gene>
<keyword evidence="6 12" id="KW-0106">Calcium</keyword>
<dbReference type="GO" id="GO:0046872">
    <property type="term" value="F:metal ion binding"/>
    <property type="evidence" value="ECO:0007669"/>
    <property type="project" value="UniProtKB-UniRule"/>
</dbReference>
<dbReference type="Gene3D" id="2.30.30.230">
    <property type="entry name" value="Fumarylacetoacetase, N-terminal domain"/>
    <property type="match status" value="1"/>
</dbReference>
<dbReference type="UniPathway" id="UPA00139">
    <property type="reaction ID" value="UER00341"/>
</dbReference>
<evidence type="ECO:0000259" key="14">
    <source>
        <dbReference type="Pfam" id="PF01557"/>
    </source>
</evidence>
<keyword evidence="9 13" id="KW-0585">Phenylalanine catabolism</keyword>
<evidence type="ECO:0000256" key="6">
    <source>
        <dbReference type="ARBA" id="ARBA00022837"/>
    </source>
</evidence>
<evidence type="ECO:0000256" key="2">
    <source>
        <dbReference type="ARBA" id="ARBA00010211"/>
    </source>
</evidence>
<dbReference type="GO" id="GO:0006572">
    <property type="term" value="P:L-tyrosine catabolic process"/>
    <property type="evidence" value="ECO:0007669"/>
    <property type="project" value="UniProtKB-UniRule"/>
</dbReference>
<dbReference type="NCBIfam" id="TIGR01266">
    <property type="entry name" value="fum_ac_acetase"/>
    <property type="match status" value="1"/>
</dbReference>
<dbReference type="PANTHER" id="PTHR43069:SF2">
    <property type="entry name" value="FUMARYLACETOACETASE"/>
    <property type="match status" value="1"/>
</dbReference>
<dbReference type="EMBL" id="KZ819209">
    <property type="protein sequence ID" value="PWY97379.1"/>
    <property type="molecule type" value="Genomic_DNA"/>
</dbReference>
<feature type="binding site" evidence="12">
    <location>
        <position position="282"/>
    </location>
    <ligand>
        <name>Mg(2+)</name>
        <dbReference type="ChEBI" id="CHEBI:18420"/>
    </ligand>
</feature>
<feature type="binding site" evidence="11">
    <location>
        <position position="265"/>
    </location>
    <ligand>
        <name>substrate</name>
    </ligand>
</feature>
<dbReference type="InterPro" id="IPR015377">
    <property type="entry name" value="Fumarylacetoacetase_N"/>
</dbReference>
<comment type="pathway">
    <text evidence="1 13">Amino-acid degradation; L-phenylalanine degradation; acetoacetate and fumarate from L-phenylalanine: step 6/6.</text>
</comment>
<dbReference type="EC" id="3.7.1.2" evidence="3 13"/>
<feature type="binding site" evidence="12">
    <location>
        <position position="258"/>
    </location>
    <ligand>
        <name>Ca(2+)</name>
        <dbReference type="ChEBI" id="CHEBI:29108"/>
    </ligand>
</feature>
<evidence type="ECO:0000256" key="9">
    <source>
        <dbReference type="ARBA" id="ARBA00023232"/>
    </source>
</evidence>
<sequence>MTKDTRKRMQCVVPYNDDCPFPLENLPWTVFYTDKDAAHRVGVGLGDYVVDLAALSRHDSIFTKEDAPIKSPFTASEAHNVFSQPKLNAYLALPRKQQRQFRAFLQSIFSVSSGAKTMPKELLEDILIPLTSAHLVLPIECGDYSDFCASREHSTNMGQIMFNDPDRPLEKQWFEFPIAYHGRASSLIASGTPIHRPWGLFKPRGVPDAQATFSPTRVLDYELEMAFVIGGGVGNKLGDQIRVEDGLDHVFGMTLMNDWSARDIQGYEMVPLGPFQGKNFATTISPFIVETDALDAFSVAAPLQSPRPLDHLYQKGATQYNIELQALYRSKDHESWTVATDTNYRYMYWTAAQMVAHHTASGCPLRPGDLLGSGTISGPPDHPNSRACLMEKTYGGKTSFALLSDSSEVVETRTFIQDGDTVRFTGRCHDPETGVFIGFGDCAGTILPAIPRT</sequence>
<feature type="binding site" evidence="11">
    <location>
        <position position="375"/>
    </location>
    <ligand>
        <name>substrate</name>
    </ligand>
</feature>
<reference evidence="16 17" key="1">
    <citation type="journal article" date="2018" name="Mol. Biol. Evol.">
        <title>Broad Genomic Sampling Reveals a Smut Pathogenic Ancestry of the Fungal Clade Ustilaginomycotina.</title>
        <authorList>
            <person name="Kijpornyongpan T."/>
            <person name="Mondo S.J."/>
            <person name="Barry K."/>
            <person name="Sandor L."/>
            <person name="Lee J."/>
            <person name="Lipzen A."/>
            <person name="Pangilinan J."/>
            <person name="LaButti K."/>
            <person name="Hainaut M."/>
            <person name="Henrissat B."/>
            <person name="Grigoriev I.V."/>
            <person name="Spatafora J.W."/>
            <person name="Aime M.C."/>
        </authorList>
    </citation>
    <scope>NUCLEOTIDE SEQUENCE [LARGE SCALE GENOMIC DNA]</scope>
    <source>
        <strain evidence="16 17">MCA 3645</strain>
    </source>
</reference>
<name>A0A317XGG1_9BASI</name>
<evidence type="ECO:0000256" key="4">
    <source>
        <dbReference type="ARBA" id="ARBA00022723"/>
    </source>
</evidence>
<evidence type="ECO:0000256" key="11">
    <source>
        <dbReference type="PIRSR" id="PIRSR605959-2"/>
    </source>
</evidence>
<evidence type="ECO:0000256" key="7">
    <source>
        <dbReference type="ARBA" id="ARBA00022842"/>
    </source>
</evidence>
<dbReference type="GO" id="GO:0004334">
    <property type="term" value="F:fumarylacetoacetase activity"/>
    <property type="evidence" value="ECO:0007669"/>
    <property type="project" value="UniProtKB-UniRule"/>
</dbReference>
<dbReference type="STRING" id="1882483.A0A317XGG1"/>
<evidence type="ECO:0000259" key="15">
    <source>
        <dbReference type="Pfam" id="PF09298"/>
    </source>
</evidence>
<feature type="binding site" evidence="12">
    <location>
        <position position="224"/>
    </location>
    <ligand>
        <name>Ca(2+)</name>
        <dbReference type="ChEBI" id="CHEBI:29108"/>
    </ligand>
</feature>
<dbReference type="SUPFAM" id="SSF63433">
    <property type="entry name" value="Fumarylacetoacetate hydrolase, FAH, N-terminal domain"/>
    <property type="match status" value="1"/>
</dbReference>
<evidence type="ECO:0000313" key="16">
    <source>
        <dbReference type="EMBL" id="PWY97379.1"/>
    </source>
</evidence>
<evidence type="ECO:0000256" key="1">
    <source>
        <dbReference type="ARBA" id="ARBA00004782"/>
    </source>
</evidence>
<dbReference type="Pfam" id="PF01557">
    <property type="entry name" value="FAA_hydrolase"/>
    <property type="match status" value="1"/>
</dbReference>
<dbReference type="AlphaFoldDB" id="A0A317XGG1"/>
<dbReference type="Pfam" id="PF09298">
    <property type="entry name" value="FAA_hydrolase_N"/>
    <property type="match status" value="1"/>
</dbReference>
<proteinExistence type="inferred from homology"/>
<dbReference type="OrthoDB" id="411064at2759"/>
<protein>
    <recommendedName>
        <fullName evidence="3 13">Fumarylacetoacetase</fullName>
        <ecNumber evidence="3 13">3.7.1.2</ecNumber>
    </recommendedName>
    <alternativeName>
        <fullName evidence="13">Fumarylacetoacetate hydrolase</fullName>
    </alternativeName>
</protein>
<dbReference type="InterPro" id="IPR011234">
    <property type="entry name" value="Fumarylacetoacetase-like_C"/>
</dbReference>
<evidence type="ECO:0000256" key="8">
    <source>
        <dbReference type="ARBA" id="ARBA00022878"/>
    </source>
</evidence>
<feature type="domain" description="Fumarylacetoacetase-like C-terminal" evidence="14">
    <location>
        <begin position="145"/>
        <end position="443"/>
    </location>
</feature>
<dbReference type="Gene3D" id="3.90.850.10">
    <property type="entry name" value="Fumarylacetoacetase-like, C-terminal domain"/>
    <property type="match status" value="1"/>
</dbReference>
<dbReference type="GO" id="GO:1902000">
    <property type="term" value="P:homogentisate catabolic process"/>
    <property type="evidence" value="ECO:0007669"/>
    <property type="project" value="TreeGrafter"/>
</dbReference>
<keyword evidence="8 13" id="KW-0828">Tyrosine catabolism</keyword>
<dbReference type="InterPro" id="IPR005959">
    <property type="entry name" value="Fumarylacetoacetase"/>
</dbReference>
<comment type="similarity">
    <text evidence="2 13">Belongs to the FAH family.</text>
</comment>
<feature type="binding site" evidence="12">
    <location>
        <position position="146"/>
    </location>
    <ligand>
        <name>Ca(2+)</name>
        <dbReference type="ChEBI" id="CHEBI:29108"/>
    </ligand>
</feature>
<dbReference type="Proteomes" id="UP000246740">
    <property type="component" value="Unassembled WGS sequence"/>
</dbReference>
<feature type="binding site" evidence="12">
    <location>
        <position position="258"/>
    </location>
    <ligand>
        <name>Mg(2+)</name>
        <dbReference type="ChEBI" id="CHEBI:18420"/>
    </ligand>
</feature>
<evidence type="ECO:0000256" key="5">
    <source>
        <dbReference type="ARBA" id="ARBA00022801"/>
    </source>
</evidence>
<keyword evidence="17" id="KW-1185">Reference proteome</keyword>
<feature type="active site" description="Proton acceptor" evidence="10">
    <location>
        <position position="153"/>
    </location>
</feature>
<keyword evidence="5 13" id="KW-0378">Hydrolase</keyword>
<keyword evidence="7 12" id="KW-0460">Magnesium</keyword>
<accession>A0A317XGG1</accession>
<evidence type="ECO:0000256" key="10">
    <source>
        <dbReference type="PIRSR" id="PIRSR605959-1"/>
    </source>
</evidence>
<feature type="binding site" evidence="12">
    <location>
        <position position="278"/>
    </location>
    <ligand>
        <name>Mg(2+)</name>
        <dbReference type="ChEBI" id="CHEBI:18420"/>
    </ligand>
</feature>
<organism evidence="16 17">
    <name type="scientific">Testicularia cyperi</name>
    <dbReference type="NCBI Taxonomy" id="1882483"/>
    <lineage>
        <taxon>Eukaryota</taxon>
        <taxon>Fungi</taxon>
        <taxon>Dikarya</taxon>
        <taxon>Basidiomycota</taxon>
        <taxon>Ustilaginomycotina</taxon>
        <taxon>Ustilaginomycetes</taxon>
        <taxon>Ustilaginales</taxon>
        <taxon>Anthracoideaceae</taxon>
        <taxon>Testicularia</taxon>
    </lineage>
</organism>
<dbReference type="InParanoid" id="A0A317XGG1"/>
<dbReference type="InterPro" id="IPR036663">
    <property type="entry name" value="Fumarylacetoacetase_C_sf"/>
</dbReference>
<feature type="binding site" evidence="12">
    <location>
        <position position="222"/>
    </location>
    <ligand>
        <name>Ca(2+)</name>
        <dbReference type="ChEBI" id="CHEBI:29108"/>
    </ligand>
</feature>
<comment type="cofactor">
    <cofactor evidence="13">
        <name>Mg(2+)</name>
        <dbReference type="ChEBI" id="CHEBI:18420"/>
    </cofactor>
    <cofactor evidence="13">
        <name>Ca(2+)</name>
        <dbReference type="ChEBI" id="CHEBI:29108"/>
    </cofactor>
</comment>